<organism evidence="3">
    <name type="scientific">Chlamydomonas leiostraca</name>
    <dbReference type="NCBI Taxonomy" id="1034604"/>
    <lineage>
        <taxon>Eukaryota</taxon>
        <taxon>Viridiplantae</taxon>
        <taxon>Chlorophyta</taxon>
        <taxon>core chlorophytes</taxon>
        <taxon>Chlorophyceae</taxon>
        <taxon>CS clade</taxon>
        <taxon>Chlamydomonadales</taxon>
        <taxon>Chlamydomonadaceae</taxon>
        <taxon>Chlamydomonas</taxon>
    </lineage>
</organism>
<reference evidence="3" key="1">
    <citation type="submission" date="2021-01" db="EMBL/GenBank/DDBJ databases">
        <authorList>
            <person name="Corre E."/>
            <person name="Pelletier E."/>
            <person name="Niang G."/>
            <person name="Scheremetjew M."/>
            <person name="Finn R."/>
            <person name="Kale V."/>
            <person name="Holt S."/>
            <person name="Cochrane G."/>
            <person name="Meng A."/>
            <person name="Brown T."/>
            <person name="Cohen L."/>
        </authorList>
    </citation>
    <scope>NUCLEOTIDE SEQUENCE</scope>
    <source>
        <strain evidence="3">SAG 11-49</strain>
    </source>
</reference>
<keyword evidence="1" id="KW-0802">TPR repeat</keyword>
<feature type="region of interest" description="Disordered" evidence="2">
    <location>
        <begin position="1"/>
        <end position="33"/>
    </location>
</feature>
<name>A0A7S0WNV8_9CHLO</name>
<feature type="repeat" description="TPR" evidence="1">
    <location>
        <begin position="161"/>
        <end position="194"/>
    </location>
</feature>
<dbReference type="InterPro" id="IPR019734">
    <property type="entry name" value="TPR_rpt"/>
</dbReference>
<evidence type="ECO:0008006" key="4">
    <source>
        <dbReference type="Google" id="ProtNLM"/>
    </source>
</evidence>
<evidence type="ECO:0000256" key="2">
    <source>
        <dbReference type="SAM" id="MobiDB-lite"/>
    </source>
</evidence>
<dbReference type="Gene3D" id="1.25.40.10">
    <property type="entry name" value="Tetratricopeptide repeat domain"/>
    <property type="match status" value="1"/>
</dbReference>
<evidence type="ECO:0000313" key="3">
    <source>
        <dbReference type="EMBL" id="CAD8675660.1"/>
    </source>
</evidence>
<gene>
    <name evidence="3" type="ORF">CLEI1391_LOCUS7011</name>
</gene>
<dbReference type="AlphaFoldDB" id="A0A7S0WNV8"/>
<sequence length="214" mass="22639">MGQQQTVQERGTRMEMPPPSHQFKDHGMQPGSAMTPAGLPPFTLPCCTHTHPNVCGTTTAATGNTSTTTTGSTSTSTSSSSASTDAAAMYERALEAARARDYAGAVPRFEALLAAHPGHGKAWISYAQMQKARLARVGKEAGWDACRSVLARGAAANPANARIVQAAGLLELQAGRTREAVPLLEQAVRMDPGLSAVLEWQAVKEARRQQQSRS</sequence>
<evidence type="ECO:0000256" key="1">
    <source>
        <dbReference type="PROSITE-ProRule" id="PRU00339"/>
    </source>
</evidence>
<dbReference type="PROSITE" id="PS50005">
    <property type="entry name" value="TPR"/>
    <property type="match status" value="1"/>
</dbReference>
<dbReference type="SUPFAM" id="SSF48452">
    <property type="entry name" value="TPR-like"/>
    <property type="match status" value="1"/>
</dbReference>
<dbReference type="InterPro" id="IPR011990">
    <property type="entry name" value="TPR-like_helical_dom_sf"/>
</dbReference>
<proteinExistence type="predicted"/>
<feature type="region of interest" description="Disordered" evidence="2">
    <location>
        <begin position="58"/>
        <end position="83"/>
    </location>
</feature>
<dbReference type="EMBL" id="HBFB01012413">
    <property type="protein sequence ID" value="CAD8675660.1"/>
    <property type="molecule type" value="Transcribed_RNA"/>
</dbReference>
<protein>
    <recommendedName>
        <fullName evidence="4">Tetratricopeptide repeat protein</fullName>
    </recommendedName>
</protein>
<accession>A0A7S0WNV8</accession>